<reference evidence="5 6" key="2">
    <citation type="submission" date="2018-12" db="EMBL/GenBank/DDBJ databases">
        <title>Rhizobacter gummiphilus sp. nov., a rubber-degrading bacterium isolated from the soil of a botanical garden in Japan.</title>
        <authorList>
            <person name="Shunsuke S.S."/>
        </authorList>
    </citation>
    <scope>NUCLEOTIDE SEQUENCE [LARGE SCALE GENOMIC DNA]</scope>
    <source>
        <strain evidence="5 6">S-16</strain>
    </source>
</reference>
<evidence type="ECO:0000313" key="5">
    <source>
        <dbReference type="EMBL" id="RQP26031.1"/>
    </source>
</evidence>
<dbReference type="InterPro" id="IPR008929">
    <property type="entry name" value="Chondroitin_lyas"/>
</dbReference>
<dbReference type="AlphaFoldDB" id="A0A3N7HY84"/>
<dbReference type="Pfam" id="PF05426">
    <property type="entry name" value="Alginate_lyase"/>
    <property type="match status" value="1"/>
</dbReference>
<dbReference type="GO" id="GO:0042597">
    <property type="term" value="C:periplasmic space"/>
    <property type="evidence" value="ECO:0007669"/>
    <property type="project" value="InterPro"/>
</dbReference>
<feature type="chain" id="PRO_5018086758" description="Alginate lyase domain-containing protein" evidence="3">
    <location>
        <begin position="29"/>
        <end position="398"/>
    </location>
</feature>
<sequence>MSFQHTPAARRLRWALAPVTLALLSACGGGGSDDATSDAMSASASDGVRRAQAVVPSTFRHPGIFATQARLDSFKAAQNSPNPSVMKIGYQAVTSDARSEHTYPHKALSNVEVVGSAIGDQEKRFKDDAQAAYLNALRWVKTGDARHRDKAVAILNDWGRTFRTFSVASGTNAAQVQLEAAWMLPVWVSAAEIIRHYNNGEAGWSQADINTFNGFVDRLYNQAEQARTRVNNWAVSAGLAMMAAGVYQNNTSRYSAGLQRITEMIPLSVFSSGEVNELKARDCTHPQYNLEGLAQAAEMAVIQAGDTSVWMWTGSGETTPRLAKGLEYMAKSLMNGSGVRNCQGQHLEAGYMDIAVNGYMNRGVAIPNFQQLAKQRRPDAGSMQFLGWTTATHGRDDY</sequence>
<accession>A0A3N7HY84</accession>
<evidence type="ECO:0000259" key="4">
    <source>
        <dbReference type="Pfam" id="PF05426"/>
    </source>
</evidence>
<dbReference type="GO" id="GO:0016829">
    <property type="term" value="F:lyase activity"/>
    <property type="evidence" value="ECO:0007669"/>
    <property type="project" value="UniProtKB-KW"/>
</dbReference>
<protein>
    <recommendedName>
        <fullName evidence="4">Alginate lyase domain-containing protein</fullName>
    </recommendedName>
</protein>
<feature type="domain" description="Alginate lyase" evidence="4">
    <location>
        <begin position="119"/>
        <end position="333"/>
    </location>
</feature>
<dbReference type="OrthoDB" id="9772435at2"/>
<comment type="caution">
    <text evidence="5">The sequence shown here is derived from an EMBL/GenBank/DDBJ whole genome shotgun (WGS) entry which is preliminary data.</text>
</comment>
<evidence type="ECO:0000256" key="3">
    <source>
        <dbReference type="SAM" id="SignalP"/>
    </source>
</evidence>
<organism evidence="5 6">
    <name type="scientific">Piscinibacter terrae</name>
    <dbReference type="NCBI Taxonomy" id="2496871"/>
    <lineage>
        <taxon>Bacteria</taxon>
        <taxon>Pseudomonadati</taxon>
        <taxon>Pseudomonadota</taxon>
        <taxon>Betaproteobacteria</taxon>
        <taxon>Burkholderiales</taxon>
        <taxon>Sphaerotilaceae</taxon>
        <taxon>Piscinibacter</taxon>
    </lineage>
</organism>
<keyword evidence="2" id="KW-0456">Lyase</keyword>
<dbReference type="Gene3D" id="1.50.10.100">
    <property type="entry name" value="Chondroitin AC/alginate lyase"/>
    <property type="match status" value="1"/>
</dbReference>
<dbReference type="RefSeq" id="WP_124538701.1">
    <property type="nucleotide sequence ID" value="NZ_QUSW01000001.1"/>
</dbReference>
<feature type="signal peptide" evidence="3">
    <location>
        <begin position="1"/>
        <end position="28"/>
    </location>
</feature>
<keyword evidence="6" id="KW-1185">Reference proteome</keyword>
<evidence type="ECO:0000313" key="6">
    <source>
        <dbReference type="Proteomes" id="UP000267464"/>
    </source>
</evidence>
<gene>
    <name evidence="5" type="ORF">DZC73_02985</name>
</gene>
<evidence type="ECO:0000256" key="2">
    <source>
        <dbReference type="ARBA" id="ARBA00023239"/>
    </source>
</evidence>
<keyword evidence="1 3" id="KW-0732">Signal</keyword>
<dbReference type="Proteomes" id="UP000267464">
    <property type="component" value="Unassembled WGS sequence"/>
</dbReference>
<dbReference type="SUPFAM" id="SSF48230">
    <property type="entry name" value="Chondroitin AC/alginate lyase"/>
    <property type="match status" value="1"/>
</dbReference>
<reference evidence="5 6" key="1">
    <citation type="submission" date="2018-08" db="EMBL/GenBank/DDBJ databases">
        <authorList>
            <person name="Khan S.A."/>
            <person name="Jeon C.O."/>
            <person name="Chun B.H."/>
            <person name="Jeong S.E."/>
        </authorList>
    </citation>
    <scope>NUCLEOTIDE SEQUENCE [LARGE SCALE GENOMIC DNA]</scope>
    <source>
        <strain evidence="5 6">S-16</strain>
    </source>
</reference>
<name>A0A3N7HY84_9BURK</name>
<dbReference type="EMBL" id="QUSW01000001">
    <property type="protein sequence ID" value="RQP26031.1"/>
    <property type="molecule type" value="Genomic_DNA"/>
</dbReference>
<proteinExistence type="predicted"/>
<dbReference type="InterPro" id="IPR008397">
    <property type="entry name" value="Alginate_lyase_dom"/>
</dbReference>
<evidence type="ECO:0000256" key="1">
    <source>
        <dbReference type="ARBA" id="ARBA00022729"/>
    </source>
</evidence>